<keyword evidence="10" id="KW-1133">Transmembrane helix</keyword>
<evidence type="ECO:0000256" key="4">
    <source>
        <dbReference type="ARBA" id="ARBA00022679"/>
    </source>
</evidence>
<evidence type="ECO:0000256" key="2">
    <source>
        <dbReference type="ARBA" id="ARBA00012513"/>
    </source>
</evidence>
<evidence type="ECO:0000256" key="16">
    <source>
        <dbReference type="RuleBase" id="RU000304"/>
    </source>
</evidence>
<comment type="catalytic activity">
    <reaction evidence="13">
        <text>L-threonyl-[protein] + ATP = O-phospho-L-threonyl-[protein] + ADP + H(+)</text>
        <dbReference type="Rhea" id="RHEA:46608"/>
        <dbReference type="Rhea" id="RHEA-COMP:11060"/>
        <dbReference type="Rhea" id="RHEA-COMP:11605"/>
        <dbReference type="ChEBI" id="CHEBI:15378"/>
        <dbReference type="ChEBI" id="CHEBI:30013"/>
        <dbReference type="ChEBI" id="CHEBI:30616"/>
        <dbReference type="ChEBI" id="CHEBI:61977"/>
        <dbReference type="ChEBI" id="CHEBI:456216"/>
        <dbReference type="EC" id="2.7.11.1"/>
    </reaction>
</comment>
<evidence type="ECO:0000256" key="10">
    <source>
        <dbReference type="ARBA" id="ARBA00022989"/>
    </source>
</evidence>
<dbReference type="GO" id="GO:0030247">
    <property type="term" value="F:polysaccharide binding"/>
    <property type="evidence" value="ECO:0007669"/>
    <property type="project" value="InterPro"/>
</dbReference>
<dbReference type="GO" id="GO:0005524">
    <property type="term" value="F:ATP binding"/>
    <property type="evidence" value="ECO:0007669"/>
    <property type="project" value="UniProtKB-UniRule"/>
</dbReference>
<keyword evidence="8" id="KW-0418">Kinase</keyword>
<accession>A0A022R1F1</accession>
<comment type="similarity">
    <text evidence="16">Belongs to the protein kinase superfamily.</text>
</comment>
<dbReference type="PROSITE" id="PS00108">
    <property type="entry name" value="PROTEIN_KINASE_ST"/>
    <property type="match status" value="1"/>
</dbReference>
<dbReference type="InterPro" id="IPR017441">
    <property type="entry name" value="Protein_kinase_ATP_BS"/>
</dbReference>
<feature type="binding site" evidence="15">
    <location>
        <position position="338"/>
    </location>
    <ligand>
        <name>ATP</name>
        <dbReference type="ChEBI" id="CHEBI:30616"/>
    </ligand>
</feature>
<evidence type="ECO:0000256" key="8">
    <source>
        <dbReference type="ARBA" id="ARBA00022777"/>
    </source>
</evidence>
<dbReference type="SUPFAM" id="SSF56112">
    <property type="entry name" value="Protein kinase-like (PK-like)"/>
    <property type="match status" value="1"/>
</dbReference>
<keyword evidence="12" id="KW-0325">Glycoprotein</keyword>
<evidence type="ECO:0000259" key="17">
    <source>
        <dbReference type="PROSITE" id="PS50011"/>
    </source>
</evidence>
<dbReference type="FunFam" id="1.10.510.10:FF:001023">
    <property type="entry name" value="Os07g0541700 protein"/>
    <property type="match status" value="1"/>
</dbReference>
<feature type="non-terminal residue" evidence="18">
    <location>
        <position position="1"/>
    </location>
</feature>
<dbReference type="AlphaFoldDB" id="A0A022R1F1"/>
<dbReference type="InterPro" id="IPR045874">
    <property type="entry name" value="LRK10/LRL21-25-like"/>
</dbReference>
<evidence type="ECO:0000256" key="9">
    <source>
        <dbReference type="ARBA" id="ARBA00022840"/>
    </source>
</evidence>
<dbReference type="InterPro" id="IPR000719">
    <property type="entry name" value="Prot_kinase_dom"/>
</dbReference>
<gene>
    <name evidence="18" type="ORF">MIMGU_mgv1a025459mg</name>
</gene>
<protein>
    <recommendedName>
        <fullName evidence="2">non-specific serine/threonine protein kinase</fullName>
        <ecNumber evidence="2">2.7.11.1</ecNumber>
    </recommendedName>
</protein>
<organism evidence="18 19">
    <name type="scientific">Erythranthe guttata</name>
    <name type="common">Yellow monkey flower</name>
    <name type="synonym">Mimulus guttatus</name>
    <dbReference type="NCBI Taxonomy" id="4155"/>
    <lineage>
        <taxon>Eukaryota</taxon>
        <taxon>Viridiplantae</taxon>
        <taxon>Streptophyta</taxon>
        <taxon>Embryophyta</taxon>
        <taxon>Tracheophyta</taxon>
        <taxon>Spermatophyta</taxon>
        <taxon>Magnoliopsida</taxon>
        <taxon>eudicotyledons</taxon>
        <taxon>Gunneridae</taxon>
        <taxon>Pentapetalae</taxon>
        <taxon>asterids</taxon>
        <taxon>lamiids</taxon>
        <taxon>Lamiales</taxon>
        <taxon>Phrymaceae</taxon>
        <taxon>Erythranthe</taxon>
    </lineage>
</organism>
<keyword evidence="7 15" id="KW-0547">Nucleotide-binding</keyword>
<keyword evidence="4" id="KW-0808">Transferase</keyword>
<keyword evidence="3 16" id="KW-0723">Serine/threonine-protein kinase</keyword>
<evidence type="ECO:0000256" key="7">
    <source>
        <dbReference type="ARBA" id="ARBA00022741"/>
    </source>
</evidence>
<dbReference type="Proteomes" id="UP000030748">
    <property type="component" value="Unassembled WGS sequence"/>
</dbReference>
<dbReference type="InterPro" id="IPR011009">
    <property type="entry name" value="Kinase-like_dom_sf"/>
</dbReference>
<evidence type="ECO:0000256" key="13">
    <source>
        <dbReference type="ARBA" id="ARBA00047899"/>
    </source>
</evidence>
<evidence type="ECO:0000256" key="12">
    <source>
        <dbReference type="ARBA" id="ARBA00023180"/>
    </source>
</evidence>
<keyword evidence="11" id="KW-0472">Membrane</keyword>
<evidence type="ECO:0000256" key="1">
    <source>
        <dbReference type="ARBA" id="ARBA00004479"/>
    </source>
</evidence>
<feature type="domain" description="Protein kinase" evidence="17">
    <location>
        <begin position="310"/>
        <end position="456"/>
    </location>
</feature>
<proteinExistence type="inferred from homology"/>
<dbReference type="EC" id="2.7.11.1" evidence="2"/>
<dbReference type="InterPro" id="IPR032872">
    <property type="entry name" value="WAK_assoc_C"/>
</dbReference>
<dbReference type="EMBL" id="KI630689">
    <property type="protein sequence ID" value="EYU34427.1"/>
    <property type="molecule type" value="Genomic_DNA"/>
</dbReference>
<keyword evidence="9 15" id="KW-0067">ATP-binding</keyword>
<dbReference type="InterPro" id="IPR025287">
    <property type="entry name" value="WAK_GUB"/>
</dbReference>
<dbReference type="PROSITE" id="PS50011">
    <property type="entry name" value="PROTEIN_KINASE_DOM"/>
    <property type="match status" value="1"/>
</dbReference>
<dbReference type="InterPro" id="IPR008271">
    <property type="entry name" value="Ser/Thr_kinase_AS"/>
</dbReference>
<evidence type="ECO:0000256" key="11">
    <source>
        <dbReference type="ARBA" id="ARBA00023136"/>
    </source>
</evidence>
<dbReference type="Pfam" id="PF14380">
    <property type="entry name" value="WAK_assoc"/>
    <property type="match status" value="1"/>
</dbReference>
<reference evidence="18 19" key="1">
    <citation type="journal article" date="2013" name="Proc. Natl. Acad. Sci. U.S.A.">
        <title>Fine-scale variation in meiotic recombination in Mimulus inferred from population shotgun sequencing.</title>
        <authorList>
            <person name="Hellsten U."/>
            <person name="Wright K.M."/>
            <person name="Jenkins J."/>
            <person name="Shu S."/>
            <person name="Yuan Y."/>
            <person name="Wessler S.R."/>
            <person name="Schmutz J."/>
            <person name="Willis J.H."/>
            <person name="Rokhsar D.S."/>
        </authorList>
    </citation>
    <scope>NUCLEOTIDE SEQUENCE [LARGE SCALE GENOMIC DNA]</scope>
    <source>
        <strain evidence="19">cv. DUN x IM62</strain>
    </source>
</reference>
<dbReference type="Pfam" id="PF13947">
    <property type="entry name" value="GUB_WAK_bind"/>
    <property type="match status" value="1"/>
</dbReference>
<dbReference type="Pfam" id="PF00069">
    <property type="entry name" value="Pkinase"/>
    <property type="match status" value="1"/>
</dbReference>
<evidence type="ECO:0000313" key="19">
    <source>
        <dbReference type="Proteomes" id="UP000030748"/>
    </source>
</evidence>
<dbReference type="STRING" id="4155.A0A022R1F1"/>
<name>A0A022R1F1_ERYGU</name>
<dbReference type="GO" id="GO:0004674">
    <property type="term" value="F:protein serine/threonine kinase activity"/>
    <property type="evidence" value="ECO:0007669"/>
    <property type="project" value="UniProtKB-KW"/>
</dbReference>
<evidence type="ECO:0000256" key="14">
    <source>
        <dbReference type="ARBA" id="ARBA00048679"/>
    </source>
</evidence>
<dbReference type="PANTHER" id="PTHR27009">
    <property type="entry name" value="RUST RESISTANCE KINASE LR10-RELATED"/>
    <property type="match status" value="1"/>
</dbReference>
<comment type="catalytic activity">
    <reaction evidence="14">
        <text>L-seryl-[protein] + ATP = O-phospho-L-seryl-[protein] + ADP + H(+)</text>
        <dbReference type="Rhea" id="RHEA:17989"/>
        <dbReference type="Rhea" id="RHEA-COMP:9863"/>
        <dbReference type="Rhea" id="RHEA-COMP:11604"/>
        <dbReference type="ChEBI" id="CHEBI:15378"/>
        <dbReference type="ChEBI" id="CHEBI:29999"/>
        <dbReference type="ChEBI" id="CHEBI:30616"/>
        <dbReference type="ChEBI" id="CHEBI:83421"/>
        <dbReference type="ChEBI" id="CHEBI:456216"/>
        <dbReference type="EC" id="2.7.11.1"/>
    </reaction>
</comment>
<evidence type="ECO:0000313" key="18">
    <source>
        <dbReference type="EMBL" id="EYU34427.1"/>
    </source>
</evidence>
<comment type="subcellular location">
    <subcellularLocation>
        <location evidence="1">Membrane</location>
        <topology evidence="1">Single-pass type I membrane protein</topology>
    </subcellularLocation>
</comment>
<dbReference type="Gene3D" id="3.30.200.20">
    <property type="entry name" value="Phosphorylase Kinase, domain 1"/>
    <property type="match status" value="1"/>
</dbReference>
<keyword evidence="6" id="KW-0732">Signal</keyword>
<evidence type="ECO:0000256" key="5">
    <source>
        <dbReference type="ARBA" id="ARBA00022692"/>
    </source>
</evidence>
<evidence type="ECO:0000256" key="3">
    <source>
        <dbReference type="ARBA" id="ARBA00022527"/>
    </source>
</evidence>
<dbReference type="PROSITE" id="PS00107">
    <property type="entry name" value="PROTEIN_KINASE_ATP"/>
    <property type="match status" value="1"/>
</dbReference>
<evidence type="ECO:0000256" key="6">
    <source>
        <dbReference type="ARBA" id="ARBA00022729"/>
    </source>
</evidence>
<sequence length="456" mass="50892">TISDDQYYQTCGKTFNCGEIVTGIRYPFRGFSDPPYCGHPNLTLTCEPEKNNITTIEILGLKYRVLEIAQTTQTMTIAREDVMEETCPVEMKNTTLDYSIFDFATIYTNITFLYGCPHVNLVRNIWYVSCGNSSSRGSAFVSPGIVGPENCQYSVIVPFPVTDDGNSQIPDELEMDRILQQGFEIRWKIASQACSNCTASKGRCGYDLAKNQTACYCRDPPYVSDICPFSEISVTPPPLPNVQMPLFFTRLGLLSECPITGHVTTQRNWVNAVTDFRLNLPYQNIEMFLLKHVSLSLKGYKYSEIKKITKSISDELGRGGYGSVYKGVLPDGSLVAVKILTEAGGNGEEFINEVASISRTSHVNIRALVYEFMPNKSLDKFINKNNCLDLDKLYEIAVGVAKGLPYLHTGCNTRIVHFDFKPQNILLDEEFSPNISDFGLAKLCKKKQSILSIIGA</sequence>
<keyword evidence="19" id="KW-1185">Reference proteome</keyword>
<dbReference type="Gene3D" id="1.10.510.10">
    <property type="entry name" value="Transferase(Phosphotransferase) domain 1"/>
    <property type="match status" value="1"/>
</dbReference>
<evidence type="ECO:0000256" key="15">
    <source>
        <dbReference type="PROSITE-ProRule" id="PRU10141"/>
    </source>
</evidence>
<dbReference type="GO" id="GO:0016020">
    <property type="term" value="C:membrane"/>
    <property type="evidence" value="ECO:0007669"/>
    <property type="project" value="UniProtKB-SubCell"/>
</dbReference>
<keyword evidence="5" id="KW-0812">Transmembrane</keyword>